<gene>
    <name evidence="1" type="ORF">AMORRO_LOCUS11606</name>
</gene>
<keyword evidence="2" id="KW-1185">Reference proteome</keyword>
<comment type="caution">
    <text evidence="1">The sequence shown here is derived from an EMBL/GenBank/DDBJ whole genome shotgun (WGS) entry which is preliminary data.</text>
</comment>
<organism evidence="1 2">
    <name type="scientific">Acaulospora morrowiae</name>
    <dbReference type="NCBI Taxonomy" id="94023"/>
    <lineage>
        <taxon>Eukaryota</taxon>
        <taxon>Fungi</taxon>
        <taxon>Fungi incertae sedis</taxon>
        <taxon>Mucoromycota</taxon>
        <taxon>Glomeromycotina</taxon>
        <taxon>Glomeromycetes</taxon>
        <taxon>Diversisporales</taxon>
        <taxon>Acaulosporaceae</taxon>
        <taxon>Acaulospora</taxon>
    </lineage>
</organism>
<name>A0A9N9ESP0_9GLOM</name>
<evidence type="ECO:0000313" key="2">
    <source>
        <dbReference type="Proteomes" id="UP000789342"/>
    </source>
</evidence>
<evidence type="ECO:0000313" key="1">
    <source>
        <dbReference type="EMBL" id="CAG8690279.1"/>
    </source>
</evidence>
<dbReference type="EMBL" id="CAJVPV010015162">
    <property type="protein sequence ID" value="CAG8690279.1"/>
    <property type="molecule type" value="Genomic_DNA"/>
</dbReference>
<sequence length="144" mass="16147">MHFLFLAAFVGAAPHNKILRGVIMKSLVVPRAIPLPIPHPPHPEKHEKHEKYPKHTEYHKKVVYKTVTATTTTYDICTVKKPPPTCYEKTTKYDPTTVYAKTTVTLPTTVSLKLSALTQTTIIEKGFLFTLVNYSTIKTSSSHG</sequence>
<protein>
    <submittedName>
        <fullName evidence="1">13935_t:CDS:1</fullName>
    </submittedName>
</protein>
<proteinExistence type="predicted"/>
<reference evidence="1" key="1">
    <citation type="submission" date="2021-06" db="EMBL/GenBank/DDBJ databases">
        <authorList>
            <person name="Kallberg Y."/>
            <person name="Tangrot J."/>
            <person name="Rosling A."/>
        </authorList>
    </citation>
    <scope>NUCLEOTIDE SEQUENCE</scope>
    <source>
        <strain evidence="1">CL551</strain>
    </source>
</reference>
<dbReference type="AlphaFoldDB" id="A0A9N9ESP0"/>
<accession>A0A9N9ESP0</accession>
<dbReference type="Proteomes" id="UP000789342">
    <property type="component" value="Unassembled WGS sequence"/>
</dbReference>